<dbReference type="SUPFAM" id="SSF55186">
    <property type="entry name" value="ThrRS/AlaRS common domain"/>
    <property type="match status" value="1"/>
</dbReference>
<dbReference type="Pfam" id="PF01411">
    <property type="entry name" value="tRNA-synt_2c"/>
    <property type="match status" value="1"/>
</dbReference>
<dbReference type="SUPFAM" id="SSF50447">
    <property type="entry name" value="Translation proteins"/>
    <property type="match status" value="1"/>
</dbReference>
<evidence type="ECO:0000259" key="3">
    <source>
        <dbReference type="Pfam" id="PF07973"/>
    </source>
</evidence>
<name>A0ABR8DZW8_9NOSO</name>
<dbReference type="Pfam" id="PF07973">
    <property type="entry name" value="tRNA_SAD"/>
    <property type="match status" value="1"/>
</dbReference>
<comment type="caution">
    <text evidence="4">The sequence shown here is derived from an EMBL/GenBank/DDBJ whole genome shotgun (WGS) entry which is preliminary data.</text>
</comment>
<evidence type="ECO:0000256" key="1">
    <source>
        <dbReference type="ARBA" id="ARBA00001947"/>
    </source>
</evidence>
<dbReference type="InterPro" id="IPR012947">
    <property type="entry name" value="tRNA_SAD"/>
</dbReference>
<dbReference type="Proteomes" id="UP000623440">
    <property type="component" value="Unassembled WGS sequence"/>
</dbReference>
<feature type="domain" description="Threonyl/alanyl tRNA synthetase SAD" evidence="3">
    <location>
        <begin position="195"/>
        <end position="230"/>
    </location>
</feature>
<dbReference type="PANTHER" id="PTHR43462:SF2">
    <property type="entry name" value="THREONYL AND ALANYL TRNA SYNTHETASE SECOND ADDITIONAL DOMAIN-CONTAINING PROTEIN"/>
    <property type="match status" value="1"/>
</dbReference>
<dbReference type="InterPro" id="IPR018164">
    <property type="entry name" value="Ala-tRNA-synth_IIc_N"/>
</dbReference>
<comment type="cofactor">
    <cofactor evidence="1">
        <name>Zn(2+)</name>
        <dbReference type="ChEBI" id="CHEBI:29105"/>
    </cofactor>
</comment>
<dbReference type="Gene3D" id="3.30.980.10">
    <property type="entry name" value="Threonyl-trna Synthetase, Chain A, domain 2"/>
    <property type="match status" value="1"/>
</dbReference>
<reference evidence="4 5" key="1">
    <citation type="journal article" date="2020" name="ISME J.">
        <title>Comparative genomics reveals insights into cyanobacterial evolution and habitat adaptation.</title>
        <authorList>
            <person name="Chen M.Y."/>
            <person name="Teng W.K."/>
            <person name="Zhao L."/>
            <person name="Hu C.X."/>
            <person name="Zhou Y.K."/>
            <person name="Han B.P."/>
            <person name="Song L.R."/>
            <person name="Shu W.S."/>
        </authorList>
    </citation>
    <scope>NUCLEOTIDE SEQUENCE [LARGE SCALE GENOMIC DNA]</scope>
    <source>
        <strain evidence="4 5">FACHB-838</strain>
    </source>
</reference>
<dbReference type="InterPro" id="IPR009000">
    <property type="entry name" value="Transl_B-barrel_sf"/>
</dbReference>
<protein>
    <submittedName>
        <fullName evidence="4">Uncharacterized protein</fullName>
    </submittedName>
</protein>
<dbReference type="InterPro" id="IPR018163">
    <property type="entry name" value="Thr/Ala-tRNA-synth_IIc_edit"/>
</dbReference>
<feature type="domain" description="Alanyl-tRNA synthetase class IIc N-terminal" evidence="2">
    <location>
        <begin position="16"/>
        <end position="96"/>
    </location>
</feature>
<dbReference type="InterPro" id="IPR051335">
    <property type="entry name" value="Alanyl-tRNA_Editing_Enzymes"/>
</dbReference>
<dbReference type="EMBL" id="JACJSI010000168">
    <property type="protein sequence ID" value="MBD2534500.1"/>
    <property type="molecule type" value="Genomic_DNA"/>
</dbReference>
<sequence length="245" mass="27035">MSTVLTYLEDTYKFTDKAHVEYVADDERGYYCVLDSTVFYPQGGGQPSDIGTIEAKGIQLPITFVSFVDGDVRHYGDFSSVSLEKGEEVTLYVDEARRMQNTKAHTAGHLMYTIVESLDKNLIAVKGYHFPDGSYVEFQGSPSFENTETFIAEVNAKISEALNEVSSVKASLITPEELAVRWSNISNNLPPGKPLRVVTIGNLHPTPCGGTHLKSLNGLKSVVVTKAKRQKGNLKVSYKFELDLS</sequence>
<dbReference type="RefSeq" id="WP_190945060.1">
    <property type="nucleotide sequence ID" value="NZ_JACJSI010000168.1"/>
</dbReference>
<accession>A0ABR8DZW8</accession>
<organism evidence="4 5">
    <name type="scientific">Nostoc flagelliforme FACHB-838</name>
    <dbReference type="NCBI Taxonomy" id="2692904"/>
    <lineage>
        <taxon>Bacteria</taxon>
        <taxon>Bacillati</taxon>
        <taxon>Cyanobacteriota</taxon>
        <taxon>Cyanophyceae</taxon>
        <taxon>Nostocales</taxon>
        <taxon>Nostocaceae</taxon>
        <taxon>Nostoc</taxon>
    </lineage>
</organism>
<keyword evidence="5" id="KW-1185">Reference proteome</keyword>
<dbReference type="Gene3D" id="2.40.30.130">
    <property type="match status" value="1"/>
</dbReference>
<evidence type="ECO:0000313" key="4">
    <source>
        <dbReference type="EMBL" id="MBD2534500.1"/>
    </source>
</evidence>
<evidence type="ECO:0000313" key="5">
    <source>
        <dbReference type="Proteomes" id="UP000623440"/>
    </source>
</evidence>
<dbReference type="PANTHER" id="PTHR43462">
    <property type="entry name" value="ALANYL-TRNA EDITING PROTEIN"/>
    <property type="match status" value="1"/>
</dbReference>
<gene>
    <name evidence="4" type="ORF">H6G97_35445</name>
</gene>
<proteinExistence type="predicted"/>
<evidence type="ECO:0000259" key="2">
    <source>
        <dbReference type="Pfam" id="PF01411"/>
    </source>
</evidence>